<dbReference type="Pfam" id="PF08031">
    <property type="entry name" value="BBE"/>
    <property type="match status" value="1"/>
</dbReference>
<dbReference type="PROSITE" id="PS51387">
    <property type="entry name" value="FAD_PCMH"/>
    <property type="match status" value="1"/>
</dbReference>
<feature type="signal peptide" evidence="3">
    <location>
        <begin position="1"/>
        <end position="22"/>
    </location>
</feature>
<dbReference type="STRING" id="1448308.A0A2T2P8U1"/>
<dbReference type="InterPro" id="IPR016166">
    <property type="entry name" value="FAD-bd_PCMH"/>
</dbReference>
<dbReference type="InterPro" id="IPR006094">
    <property type="entry name" value="Oxid_FAD_bind_N"/>
</dbReference>
<name>A0A2T2P8U1_CORCC</name>
<dbReference type="EMBL" id="KZ678128">
    <property type="protein sequence ID" value="PSN74069.1"/>
    <property type="molecule type" value="Genomic_DNA"/>
</dbReference>
<dbReference type="SUPFAM" id="SSF56176">
    <property type="entry name" value="FAD-binding/transporter-associated domain-like"/>
    <property type="match status" value="1"/>
</dbReference>
<reference evidence="5 6" key="1">
    <citation type="journal article" date="2018" name="Front. Microbiol.">
        <title>Genome-Wide Analysis of Corynespora cassiicola Leaf Fall Disease Putative Effectors.</title>
        <authorList>
            <person name="Lopez D."/>
            <person name="Ribeiro S."/>
            <person name="Label P."/>
            <person name="Fumanal B."/>
            <person name="Venisse J.S."/>
            <person name="Kohler A."/>
            <person name="de Oliveira R.R."/>
            <person name="Labutti K."/>
            <person name="Lipzen A."/>
            <person name="Lail K."/>
            <person name="Bauer D."/>
            <person name="Ohm R.A."/>
            <person name="Barry K.W."/>
            <person name="Spatafora J."/>
            <person name="Grigoriev I.V."/>
            <person name="Martin F.M."/>
            <person name="Pujade-Renaud V."/>
        </authorList>
    </citation>
    <scope>NUCLEOTIDE SEQUENCE [LARGE SCALE GENOMIC DNA]</scope>
    <source>
        <strain evidence="5 6">Philippines</strain>
    </source>
</reference>
<dbReference type="GO" id="GO:0071949">
    <property type="term" value="F:FAD binding"/>
    <property type="evidence" value="ECO:0007669"/>
    <property type="project" value="InterPro"/>
</dbReference>
<protein>
    <submittedName>
        <fullName evidence="5">FAD-binding domain-containing protein</fullName>
    </submittedName>
</protein>
<dbReference type="AlphaFoldDB" id="A0A2T2P8U1"/>
<evidence type="ECO:0000256" key="3">
    <source>
        <dbReference type="SAM" id="SignalP"/>
    </source>
</evidence>
<dbReference type="InterPro" id="IPR016169">
    <property type="entry name" value="FAD-bd_PCMH_sub2"/>
</dbReference>
<dbReference type="InterPro" id="IPR050432">
    <property type="entry name" value="FAD-linked_Oxidoreductases_BP"/>
</dbReference>
<accession>A0A2T2P8U1</accession>
<gene>
    <name evidence="5" type="ORF">BS50DRAFT_6764</name>
</gene>
<comment type="similarity">
    <text evidence="1">Belongs to the oxygen-dependent FAD-linked oxidoreductase family.</text>
</comment>
<dbReference type="PANTHER" id="PTHR13878">
    <property type="entry name" value="GULONOLACTONE OXIDASE"/>
    <property type="match status" value="1"/>
</dbReference>
<keyword evidence="3" id="KW-0732">Signal</keyword>
<keyword evidence="6" id="KW-1185">Reference proteome</keyword>
<dbReference type="OrthoDB" id="9983560at2759"/>
<evidence type="ECO:0000313" key="5">
    <source>
        <dbReference type="EMBL" id="PSN74069.1"/>
    </source>
</evidence>
<dbReference type="Gene3D" id="3.40.462.20">
    <property type="match status" value="1"/>
</dbReference>
<dbReference type="Gene3D" id="3.30.465.10">
    <property type="match status" value="1"/>
</dbReference>
<dbReference type="PANTHER" id="PTHR13878:SF91">
    <property type="entry name" value="FAD BINDING DOMAIN PROTEIN (AFU_ORTHOLOGUE AFUA_6G12070)-RELATED"/>
    <property type="match status" value="1"/>
</dbReference>
<dbReference type="Proteomes" id="UP000240883">
    <property type="component" value="Unassembled WGS sequence"/>
</dbReference>
<sequence>MVALAMYIFLLWHFYVSIRVRAEAACKCIPQDDCWPATSAWNELNGTTSGKLIKTTPVALPCYPGAQFDESLCSYIYSQWTNASFQSSNPVGLFAPTNITCPPIDLASGQQPGTCTLGTNPVYAVNSTDIEHVQAAVDFARSHNVRLVIKSTGHDLLGRSDGPGSLEIWLRHLRKGISFQESFVPEGCSEAKWTGNAFKIGGGYVWGDVYAEAEKHGVIVVGGGAASVSAIGGWMQGGGHGPASRQFGVGADQVLEAEVFLADGNLIIANACQNQDVYFAIRGGGPGTYGVVVSTVIKAWPMVNVTVQNLAIGSLTPETGPLLEAVTDIYQEFPDLNDAGYAGYGSWSIANPAPLFANFTSGYVHGVYVFNKTEEEARKAFDPLLEKLSAYNMSSLFVSVTYVAFPDFWSFYWAASSYQQPAGSDTGAMGSRFFDRSSLQKDRKAVRDTMDTIAGTPDEYTIQALQLVSGGQVFKDAQDEYSGLNPTWRKSYFFHVVARGWVSGASDVEIEEVRADILSKTRAMEALAPDTGTYMNEASRLDPEWKKNFYGEHLQRLEDIKRRRDGNDLFYCPTCVGSDNWAPDGDGRLCRA</sequence>
<evidence type="ECO:0000256" key="2">
    <source>
        <dbReference type="ARBA" id="ARBA00023002"/>
    </source>
</evidence>
<dbReference type="InterPro" id="IPR012951">
    <property type="entry name" value="BBE"/>
</dbReference>
<evidence type="ECO:0000313" key="6">
    <source>
        <dbReference type="Proteomes" id="UP000240883"/>
    </source>
</evidence>
<keyword evidence="2" id="KW-0560">Oxidoreductase</keyword>
<dbReference type="GO" id="GO:0016491">
    <property type="term" value="F:oxidoreductase activity"/>
    <property type="evidence" value="ECO:0007669"/>
    <property type="project" value="UniProtKB-KW"/>
</dbReference>
<organism evidence="5 6">
    <name type="scientific">Corynespora cassiicola Philippines</name>
    <dbReference type="NCBI Taxonomy" id="1448308"/>
    <lineage>
        <taxon>Eukaryota</taxon>
        <taxon>Fungi</taxon>
        <taxon>Dikarya</taxon>
        <taxon>Ascomycota</taxon>
        <taxon>Pezizomycotina</taxon>
        <taxon>Dothideomycetes</taxon>
        <taxon>Pleosporomycetidae</taxon>
        <taxon>Pleosporales</taxon>
        <taxon>Corynesporascaceae</taxon>
        <taxon>Corynespora</taxon>
    </lineage>
</organism>
<dbReference type="Pfam" id="PF01565">
    <property type="entry name" value="FAD_binding_4"/>
    <property type="match status" value="1"/>
</dbReference>
<feature type="chain" id="PRO_5015588046" evidence="3">
    <location>
        <begin position="23"/>
        <end position="592"/>
    </location>
</feature>
<evidence type="ECO:0000259" key="4">
    <source>
        <dbReference type="PROSITE" id="PS51387"/>
    </source>
</evidence>
<evidence type="ECO:0000256" key="1">
    <source>
        <dbReference type="ARBA" id="ARBA00005466"/>
    </source>
</evidence>
<dbReference type="InterPro" id="IPR036318">
    <property type="entry name" value="FAD-bd_PCMH-like_sf"/>
</dbReference>
<proteinExistence type="inferred from homology"/>
<feature type="domain" description="FAD-binding PCMH-type" evidence="4">
    <location>
        <begin position="117"/>
        <end position="302"/>
    </location>
</feature>